<feature type="transmembrane region" description="Helical" evidence="1">
    <location>
        <begin position="253"/>
        <end position="280"/>
    </location>
</feature>
<dbReference type="EMBL" id="JQGC01000017">
    <property type="protein sequence ID" value="KFL30045.1"/>
    <property type="molecule type" value="Genomic_DNA"/>
</dbReference>
<dbReference type="InterPro" id="IPR002823">
    <property type="entry name" value="DUF112_TM"/>
</dbReference>
<keyword evidence="1" id="KW-0812">Transmembrane</keyword>
<protein>
    <recommendedName>
        <fullName evidence="2">DUF112 domain-containing protein</fullName>
    </recommendedName>
</protein>
<feature type="transmembrane region" description="Helical" evidence="1">
    <location>
        <begin position="139"/>
        <end position="162"/>
    </location>
</feature>
<dbReference type="STRING" id="46914.JP75_18365"/>
<organism evidence="3 4">
    <name type="scientific">Devosia riboflavina</name>
    <dbReference type="NCBI Taxonomy" id="46914"/>
    <lineage>
        <taxon>Bacteria</taxon>
        <taxon>Pseudomonadati</taxon>
        <taxon>Pseudomonadota</taxon>
        <taxon>Alphaproteobacteria</taxon>
        <taxon>Hyphomicrobiales</taxon>
        <taxon>Devosiaceae</taxon>
        <taxon>Devosia</taxon>
    </lineage>
</organism>
<feature type="transmembrane region" description="Helical" evidence="1">
    <location>
        <begin position="52"/>
        <end position="72"/>
    </location>
</feature>
<keyword evidence="1" id="KW-1133">Transmembrane helix</keyword>
<gene>
    <name evidence="3" type="ORF">JP75_18365</name>
</gene>
<feature type="transmembrane region" description="Helical" evidence="1">
    <location>
        <begin position="316"/>
        <end position="334"/>
    </location>
</feature>
<proteinExistence type="predicted"/>
<dbReference type="Proteomes" id="UP000028981">
    <property type="component" value="Unassembled WGS sequence"/>
</dbReference>
<dbReference type="PANTHER" id="PTHR35342">
    <property type="entry name" value="TRICARBOXYLIC TRANSPORT PROTEIN"/>
    <property type="match status" value="1"/>
</dbReference>
<evidence type="ECO:0000313" key="4">
    <source>
        <dbReference type="Proteomes" id="UP000028981"/>
    </source>
</evidence>
<dbReference type="RefSeq" id="WP_035085576.1">
    <property type="nucleotide sequence ID" value="NZ_JQGC01000017.1"/>
</dbReference>
<feature type="transmembrane region" description="Helical" evidence="1">
    <location>
        <begin position="387"/>
        <end position="407"/>
    </location>
</feature>
<dbReference type="PANTHER" id="PTHR35342:SF5">
    <property type="entry name" value="TRICARBOXYLIC TRANSPORT PROTEIN"/>
    <property type="match status" value="1"/>
</dbReference>
<keyword evidence="4" id="KW-1185">Reference proteome</keyword>
<comment type="caution">
    <text evidence="3">The sequence shown here is derived from an EMBL/GenBank/DDBJ whole genome shotgun (WGS) entry which is preliminary data.</text>
</comment>
<keyword evidence="1" id="KW-0472">Membrane</keyword>
<feature type="transmembrane region" description="Helical" evidence="1">
    <location>
        <begin position="168"/>
        <end position="185"/>
    </location>
</feature>
<evidence type="ECO:0000256" key="1">
    <source>
        <dbReference type="SAM" id="Phobius"/>
    </source>
</evidence>
<sequence>MGELLSHLQLGLSVAGSPVNLFYCLVGALAGTLIGVLPGLGPVTTVAMLLPITYYLDPTSALIMLAGIYYGAQYGGSTTAILVNMPGENSSVVTAIDGYQMARKGRAGAALAVAALASLFAGCVATFGLAGAAPIMAKLVLVFGAPEYFALMVLGLVASIAMANGDPLKAIAMIALGILLSLVGTDPSSGLLRMTMGIPELVDGVDFVPLAIGLFAVPEILANLRAPQEHGVLQSKLKDLWPNRKEASRAWPAAVRGTIIGSVLGILPGGGATLASFISYTTEKKLSRYPKEFGQGAVEGVAGPEAANNAGAQTSFIPLLTLGIPGNALMALLAGAMTLHGIQPGPLVMTSNPDLFWGLIASMWIGNLMLVVINLPLIGIWVSMLKIPYRLFGPALLVFCCIGAFSVNNSGFDVLMMMAFSLLGYAMMKWKFEAAPLVLAFVLGPMMEDNLRRTLLLAHGDASVLVTRPISAGILLVAVAVLVLLALPAIRRGRKAAFVEET</sequence>
<dbReference type="Pfam" id="PF01970">
    <property type="entry name" value="TctA"/>
    <property type="match status" value="1"/>
</dbReference>
<dbReference type="OrthoDB" id="7912266at2"/>
<feature type="transmembrane region" description="Helical" evidence="1">
    <location>
        <begin position="109"/>
        <end position="132"/>
    </location>
</feature>
<feature type="transmembrane region" description="Helical" evidence="1">
    <location>
        <begin position="466"/>
        <end position="487"/>
    </location>
</feature>
<accession>A0A087LZJ2</accession>
<name>A0A087LZJ2_9HYPH</name>
<reference evidence="3 4" key="1">
    <citation type="submission" date="2014-08" db="EMBL/GenBank/DDBJ databases">
        <authorList>
            <person name="Hassan Y.I."/>
            <person name="Lepp D."/>
            <person name="Zhou T."/>
        </authorList>
    </citation>
    <scope>NUCLEOTIDE SEQUENCE [LARGE SCALE GENOMIC DNA]</scope>
    <source>
        <strain evidence="3 4">IFO13584</strain>
    </source>
</reference>
<dbReference type="AlphaFoldDB" id="A0A087LZJ2"/>
<feature type="transmembrane region" description="Helical" evidence="1">
    <location>
        <begin position="355"/>
        <end position="381"/>
    </location>
</feature>
<evidence type="ECO:0000313" key="3">
    <source>
        <dbReference type="EMBL" id="KFL30045.1"/>
    </source>
</evidence>
<feature type="transmembrane region" description="Helical" evidence="1">
    <location>
        <begin position="20"/>
        <end position="40"/>
    </location>
</feature>
<evidence type="ECO:0000259" key="2">
    <source>
        <dbReference type="Pfam" id="PF01970"/>
    </source>
</evidence>
<feature type="domain" description="DUF112" evidence="2">
    <location>
        <begin position="21"/>
        <end position="439"/>
    </location>
</feature>